<gene>
    <name evidence="8" type="primary">mraY</name>
    <name evidence="8" type="ORF">MBFIL_10300</name>
</gene>
<reference evidence="8 9" key="1">
    <citation type="submission" date="2016-04" db="EMBL/GenBank/DDBJ databases">
        <title>Genome sequence of Methanobrevibacter filiformis DSM 11501.</title>
        <authorList>
            <person name="Poehlein A."/>
            <person name="Seedorf H."/>
            <person name="Daniel R."/>
        </authorList>
    </citation>
    <scope>NUCLEOTIDE SEQUENCE [LARGE SCALE GENOMIC DNA]</scope>
    <source>
        <strain evidence="8 9">DSM 11501</strain>
    </source>
</reference>
<evidence type="ECO:0000313" key="8">
    <source>
        <dbReference type="EMBL" id="KZX13508.1"/>
    </source>
</evidence>
<keyword evidence="9" id="KW-1185">Reference proteome</keyword>
<dbReference type="GO" id="GO:0044038">
    <property type="term" value="P:cell wall macromolecule biosynthetic process"/>
    <property type="evidence" value="ECO:0007669"/>
    <property type="project" value="TreeGrafter"/>
</dbReference>
<accession>A0A166BL02</accession>
<dbReference type="Pfam" id="PF00953">
    <property type="entry name" value="Glycos_transf_4"/>
    <property type="match status" value="1"/>
</dbReference>
<feature type="transmembrane region" description="Helical" evidence="7">
    <location>
        <begin position="223"/>
        <end position="241"/>
    </location>
</feature>
<comment type="subcellular location">
    <subcellularLocation>
        <location evidence="1">Cell membrane</location>
        <topology evidence="1">Multi-pass membrane protein</topology>
    </subcellularLocation>
</comment>
<dbReference type="InterPro" id="IPR018480">
    <property type="entry name" value="PNAcMuramoyl-5peptid_Trfase_CS"/>
</dbReference>
<feature type="transmembrane region" description="Helical" evidence="7">
    <location>
        <begin position="82"/>
        <end position="101"/>
    </location>
</feature>
<comment type="caution">
    <text evidence="8">The sequence shown here is derived from an EMBL/GenBank/DDBJ whole genome shotgun (WGS) entry which is preliminary data.</text>
</comment>
<dbReference type="PROSITE" id="PS01347">
    <property type="entry name" value="MRAY_1"/>
    <property type="match status" value="1"/>
</dbReference>
<feature type="transmembrane region" description="Helical" evidence="7">
    <location>
        <begin position="58"/>
        <end position="76"/>
    </location>
</feature>
<evidence type="ECO:0000256" key="5">
    <source>
        <dbReference type="ARBA" id="ARBA00022989"/>
    </source>
</evidence>
<evidence type="ECO:0000256" key="4">
    <source>
        <dbReference type="ARBA" id="ARBA00022692"/>
    </source>
</evidence>
<feature type="transmembrane region" description="Helical" evidence="7">
    <location>
        <begin position="271"/>
        <end position="290"/>
    </location>
</feature>
<dbReference type="Proteomes" id="UP000077066">
    <property type="component" value="Unassembled WGS sequence"/>
</dbReference>
<evidence type="ECO:0000256" key="7">
    <source>
        <dbReference type="SAM" id="Phobius"/>
    </source>
</evidence>
<keyword evidence="3 8" id="KW-0808">Transferase</keyword>
<feature type="transmembrane region" description="Helical" evidence="7">
    <location>
        <begin position="12"/>
        <end position="32"/>
    </location>
</feature>
<evidence type="ECO:0000256" key="6">
    <source>
        <dbReference type="ARBA" id="ARBA00023136"/>
    </source>
</evidence>
<dbReference type="EMBL" id="LWMT01000203">
    <property type="protein sequence ID" value="KZX13508.1"/>
    <property type="molecule type" value="Genomic_DNA"/>
</dbReference>
<dbReference type="AlphaFoldDB" id="A0A166BL02"/>
<dbReference type="GO" id="GO:0016780">
    <property type="term" value="F:phosphotransferase activity, for other substituted phosphate groups"/>
    <property type="evidence" value="ECO:0007669"/>
    <property type="project" value="InterPro"/>
</dbReference>
<evidence type="ECO:0000256" key="3">
    <source>
        <dbReference type="ARBA" id="ARBA00022679"/>
    </source>
</evidence>
<keyword evidence="5 7" id="KW-1133">Transmembrane helix</keyword>
<evidence type="ECO:0000313" key="9">
    <source>
        <dbReference type="Proteomes" id="UP000077066"/>
    </source>
</evidence>
<feature type="transmembrane region" description="Helical" evidence="7">
    <location>
        <begin position="342"/>
        <end position="363"/>
    </location>
</feature>
<organism evidence="8 9">
    <name type="scientific">Methanobrevibacter filiformis</name>
    <dbReference type="NCBI Taxonomy" id="55758"/>
    <lineage>
        <taxon>Archaea</taxon>
        <taxon>Methanobacteriati</taxon>
        <taxon>Methanobacteriota</taxon>
        <taxon>Methanomada group</taxon>
        <taxon>Methanobacteria</taxon>
        <taxon>Methanobacteriales</taxon>
        <taxon>Methanobacteriaceae</taxon>
        <taxon>Methanobrevibacter</taxon>
    </lineage>
</organism>
<evidence type="ECO:0000256" key="2">
    <source>
        <dbReference type="ARBA" id="ARBA00022475"/>
    </source>
</evidence>
<keyword evidence="4 7" id="KW-0812">Transmembrane</keyword>
<dbReference type="STRING" id="55758.MBFIL_10300"/>
<protein>
    <submittedName>
        <fullName evidence="8">Phospho-N-acetylmuramoyl-pentapeptide-transferase</fullName>
        <ecNumber evidence="8">2.7.8.13</ecNumber>
    </submittedName>
</protein>
<proteinExistence type="predicted"/>
<dbReference type="PANTHER" id="PTHR22926:SF3">
    <property type="entry name" value="UNDECAPRENYL-PHOSPHATE ALPHA-N-ACETYLGLUCOSAMINYL 1-PHOSPHATE TRANSFERASE"/>
    <property type="match status" value="1"/>
</dbReference>
<dbReference type="PROSITE" id="PS01348">
    <property type="entry name" value="MRAY_2"/>
    <property type="match status" value="1"/>
</dbReference>
<dbReference type="EC" id="2.7.8.13" evidence="8"/>
<dbReference type="PANTHER" id="PTHR22926">
    <property type="entry name" value="PHOSPHO-N-ACETYLMURAMOYL-PENTAPEPTIDE-TRANSFERASE"/>
    <property type="match status" value="1"/>
</dbReference>
<feature type="transmembrane region" description="Helical" evidence="7">
    <location>
        <begin position="193"/>
        <end position="211"/>
    </location>
</feature>
<name>A0A166BL02_9EURY</name>
<sequence>MDIFEGIKMSTFDIIVLFLIAFVVTVFFTYFIRNMLNNANLVDSPIVTEHKHKKGTPTMGGIAFLFSVFLICSLYIKNDFITITSLIMASAGLVGLIDDLVGLKIKEVQKHVENISSIPIKLGQLTLKPGEKARAATEKAKSQVKDLVIGNKLKIIDEIPIKTEIGEMEKIVTQVVIAIFLILTGAVTTLGGFSLGLLAIPVVIIAIIGAINSVNLIDGMDGLAAGIIAIASIACGVFLYLHGNLEGILPFALLAGISLGFLVFNKYPASVFMGDIGSFALGAGYATAVLITNTPYFGVLALAVPIVSVIISLIHRAKIIRLPVEPLHHTLNYKGLSEKQIIVSYWFLTFLVSAIGILVSFYYF</sequence>
<keyword evidence="2" id="KW-1003">Cell membrane</keyword>
<feature type="transmembrane region" description="Helical" evidence="7">
    <location>
        <begin position="171"/>
        <end position="187"/>
    </location>
</feature>
<keyword evidence="6 7" id="KW-0472">Membrane</keyword>
<dbReference type="Pfam" id="PF10555">
    <property type="entry name" value="MraY_sig1"/>
    <property type="match status" value="1"/>
</dbReference>
<feature type="transmembrane region" description="Helical" evidence="7">
    <location>
        <begin position="296"/>
        <end position="314"/>
    </location>
</feature>
<evidence type="ECO:0000256" key="1">
    <source>
        <dbReference type="ARBA" id="ARBA00004651"/>
    </source>
</evidence>
<dbReference type="GO" id="GO:0005886">
    <property type="term" value="C:plasma membrane"/>
    <property type="evidence" value="ECO:0007669"/>
    <property type="project" value="UniProtKB-SubCell"/>
</dbReference>
<feature type="transmembrane region" description="Helical" evidence="7">
    <location>
        <begin position="247"/>
        <end position="264"/>
    </location>
</feature>
<dbReference type="InterPro" id="IPR000715">
    <property type="entry name" value="Glycosyl_transferase_4"/>
</dbReference>
<dbReference type="GO" id="GO:0071555">
    <property type="term" value="P:cell wall organization"/>
    <property type="evidence" value="ECO:0007669"/>
    <property type="project" value="TreeGrafter"/>
</dbReference>
<dbReference type="PATRIC" id="fig|55758.3.peg.1179"/>